<comment type="similarity">
    <text evidence="1">Belongs to the AB hydrolase superfamily.</text>
</comment>
<gene>
    <name evidence="3" type="ORF">PHPALM_36415</name>
</gene>
<dbReference type="OrthoDB" id="119702at2759"/>
<dbReference type="SUPFAM" id="SSF53474">
    <property type="entry name" value="alpha/beta-Hydrolases"/>
    <property type="match status" value="1"/>
</dbReference>
<organism evidence="3 4">
    <name type="scientific">Phytophthora palmivora</name>
    <dbReference type="NCBI Taxonomy" id="4796"/>
    <lineage>
        <taxon>Eukaryota</taxon>
        <taxon>Sar</taxon>
        <taxon>Stramenopiles</taxon>
        <taxon>Oomycota</taxon>
        <taxon>Peronosporomycetes</taxon>
        <taxon>Peronosporales</taxon>
        <taxon>Peronosporaceae</taxon>
        <taxon>Phytophthora</taxon>
    </lineage>
</organism>
<reference evidence="3 4" key="1">
    <citation type="journal article" date="2017" name="Genome Biol. Evol.">
        <title>Phytophthora megakarya and P. palmivora, closely related causal agents of cacao black pod rot, underwent increases in genome sizes and gene numbers by different mechanisms.</title>
        <authorList>
            <person name="Ali S.S."/>
            <person name="Shao J."/>
            <person name="Lary D.J."/>
            <person name="Kronmiller B."/>
            <person name="Shen D."/>
            <person name="Strem M.D."/>
            <person name="Amoako-Attah I."/>
            <person name="Akrofi A.Y."/>
            <person name="Begoude B.A."/>
            <person name="Ten Hoopen G.M."/>
            <person name="Coulibaly K."/>
            <person name="Kebe B.I."/>
            <person name="Melnick R.L."/>
            <person name="Guiltinan M.J."/>
            <person name="Tyler B.M."/>
            <person name="Meinhardt L.W."/>
            <person name="Bailey B.A."/>
        </authorList>
    </citation>
    <scope>NUCLEOTIDE SEQUENCE [LARGE SCALE GENOMIC DNA]</scope>
    <source>
        <strain evidence="4">sbr112.9</strain>
    </source>
</reference>
<name>A0A2P4X010_9STRA</name>
<evidence type="ECO:0000313" key="4">
    <source>
        <dbReference type="Proteomes" id="UP000237271"/>
    </source>
</evidence>
<protein>
    <recommendedName>
        <fullName evidence="5">Serine protease family S33</fullName>
    </recommendedName>
</protein>
<feature type="signal peptide" evidence="2">
    <location>
        <begin position="1"/>
        <end position="22"/>
    </location>
</feature>
<dbReference type="Gene3D" id="3.40.50.1820">
    <property type="entry name" value="alpha/beta hydrolase"/>
    <property type="match status" value="1"/>
</dbReference>
<dbReference type="Proteomes" id="UP000237271">
    <property type="component" value="Unassembled WGS sequence"/>
</dbReference>
<dbReference type="EMBL" id="NCKW01020136">
    <property type="protein sequence ID" value="POM58875.1"/>
    <property type="molecule type" value="Genomic_DNA"/>
</dbReference>
<evidence type="ECO:0000256" key="2">
    <source>
        <dbReference type="SAM" id="SignalP"/>
    </source>
</evidence>
<keyword evidence="4" id="KW-1185">Reference proteome</keyword>
<proteinExistence type="inferred from homology"/>
<accession>A0A2P4X010</accession>
<comment type="caution">
    <text evidence="3">The sequence shown here is derived from an EMBL/GenBank/DDBJ whole genome shotgun (WGS) entry which is preliminary data.</text>
</comment>
<sequence>MQLYHFATLAAIVIQLAGASKAKSSKLNGWYACADNTFSDAGSSGGVSAECAIYTAPLCYPGICKTPQFADPTVNIFVKRMPATKGDVKTASNVWLLQGGPGDGSTGLEATMVALHAELEGAVNVYTMDHRGTGRSTFLDCVAAQATTTGSPDGMIVKPSEVPACAQALENEYGDLASFSTTSAATDVVTFISKFTNGASTIVYGCSYGTMFMERIMHLNPPEVTGYVLDGVATTSGAAADKFYYISEWDASFGEVGDHFLSLCGKDPSCAVHFKKPKTLQKTLQSVLNSFDKHPNSTCANIIRQFSVSLPDPAPSTILRTMLGNMLMDQELRKFIPPVVLRLSHCDDNAVEVLTQFVNGYGQDSAESTQDSAFYSFLLYSLVVFSEMWETPPPSMSVMKARFNSHG</sequence>
<evidence type="ECO:0008006" key="5">
    <source>
        <dbReference type="Google" id="ProtNLM"/>
    </source>
</evidence>
<dbReference type="InterPro" id="IPR029058">
    <property type="entry name" value="AB_hydrolase_fold"/>
</dbReference>
<keyword evidence="2" id="KW-0732">Signal</keyword>
<evidence type="ECO:0000256" key="1">
    <source>
        <dbReference type="ARBA" id="ARBA00008645"/>
    </source>
</evidence>
<dbReference type="PANTHER" id="PTHR43039">
    <property type="entry name" value="ESTERASE-RELATED"/>
    <property type="match status" value="1"/>
</dbReference>
<feature type="chain" id="PRO_5015108228" description="Serine protease family S33" evidence="2">
    <location>
        <begin position="23"/>
        <end position="407"/>
    </location>
</feature>
<feature type="non-terminal residue" evidence="3">
    <location>
        <position position="407"/>
    </location>
</feature>
<dbReference type="AlphaFoldDB" id="A0A2P4X010"/>
<evidence type="ECO:0000313" key="3">
    <source>
        <dbReference type="EMBL" id="POM58875.1"/>
    </source>
</evidence>